<evidence type="ECO:0000313" key="8">
    <source>
        <dbReference type="EMBL" id="SUO93276.1"/>
    </source>
</evidence>
<dbReference type="InterPro" id="IPR013320">
    <property type="entry name" value="ConA-like_dom_sf"/>
</dbReference>
<dbReference type="AlphaFoldDB" id="A0A380MMI4"/>
<evidence type="ECO:0000256" key="3">
    <source>
        <dbReference type="ARBA" id="ARBA00023295"/>
    </source>
</evidence>
<comment type="subcellular location">
    <subcellularLocation>
        <location evidence="5">Cytoplasm</location>
    </subcellularLocation>
</comment>
<dbReference type="PANTHER" id="PTHR43101">
    <property type="entry name" value="BETA-FRUCTOSIDASE"/>
    <property type="match status" value="1"/>
</dbReference>
<keyword evidence="5" id="KW-0119">Carbohydrate metabolism</keyword>
<dbReference type="EC" id="3.2.1.26" evidence="4"/>
<keyword evidence="5" id="KW-0963">Cytoplasm</keyword>
<dbReference type="Pfam" id="PF00251">
    <property type="entry name" value="Glyco_hydro_32N"/>
    <property type="match status" value="1"/>
</dbReference>
<dbReference type="GO" id="GO:0004564">
    <property type="term" value="F:beta-fructofuranosidase activity"/>
    <property type="evidence" value="ECO:0007669"/>
    <property type="project" value="UniProtKB-EC"/>
</dbReference>
<dbReference type="SMART" id="SM00640">
    <property type="entry name" value="Glyco_32"/>
    <property type="match status" value="1"/>
</dbReference>
<comment type="catalytic activity">
    <reaction evidence="4">
        <text>Hydrolysis of terminal non-reducing beta-D-fructofuranoside residues in beta-D-fructofuranosides.</text>
        <dbReference type="EC" id="3.2.1.26"/>
    </reaction>
</comment>
<dbReference type="Gene3D" id="2.115.10.20">
    <property type="entry name" value="Glycosyl hydrolase domain, family 43"/>
    <property type="match status" value="1"/>
</dbReference>
<evidence type="ECO:0000259" key="7">
    <source>
        <dbReference type="Pfam" id="PF08244"/>
    </source>
</evidence>
<dbReference type="Gene3D" id="2.60.120.560">
    <property type="entry name" value="Exo-inulinase, domain 1"/>
    <property type="match status" value="1"/>
</dbReference>
<dbReference type="InterPro" id="IPR018053">
    <property type="entry name" value="Glyco_hydro_32_AS"/>
</dbReference>
<dbReference type="InterPro" id="IPR051214">
    <property type="entry name" value="GH32_Enzymes"/>
</dbReference>
<dbReference type="InterPro" id="IPR023296">
    <property type="entry name" value="Glyco_hydro_beta-prop_sf"/>
</dbReference>
<feature type="domain" description="Glycosyl hydrolase family 32 N-terminal" evidence="6">
    <location>
        <begin position="38"/>
        <end position="336"/>
    </location>
</feature>
<reference evidence="8 9" key="1">
    <citation type="submission" date="2018-06" db="EMBL/GenBank/DDBJ databases">
        <authorList>
            <consortium name="Pathogen Informatics"/>
            <person name="Doyle S."/>
        </authorList>
    </citation>
    <scope>NUCLEOTIDE SEQUENCE [LARGE SCALE GENOMIC DNA]</scope>
    <source>
        <strain evidence="8 9">NCTC13337</strain>
    </source>
</reference>
<comment type="function">
    <text evidence="5">Enables the bacterium to metabolize sucrose as a sole carbon source.</text>
</comment>
<dbReference type="PROSITE" id="PS00609">
    <property type="entry name" value="GLYCOSYL_HYDROL_F32"/>
    <property type="match status" value="1"/>
</dbReference>
<dbReference type="SUPFAM" id="SSF49899">
    <property type="entry name" value="Concanavalin A-like lectins/glucanases"/>
    <property type="match status" value="1"/>
</dbReference>
<dbReference type="InterPro" id="IPR013189">
    <property type="entry name" value="Glyco_hydro_32_C"/>
</dbReference>
<dbReference type="RefSeq" id="WP_072575722.1">
    <property type="nucleotide sequence ID" value="NZ_LWHB01000021.1"/>
</dbReference>
<evidence type="ECO:0000256" key="5">
    <source>
        <dbReference type="RuleBase" id="RU365015"/>
    </source>
</evidence>
<dbReference type="GO" id="GO:0005985">
    <property type="term" value="P:sucrose metabolic process"/>
    <property type="evidence" value="ECO:0007669"/>
    <property type="project" value="UniProtKB-UniPathway"/>
</dbReference>
<dbReference type="InterPro" id="IPR001362">
    <property type="entry name" value="Glyco_hydro_32"/>
</dbReference>
<keyword evidence="3 4" id="KW-0326">Glycosidase</keyword>
<keyword evidence="9" id="KW-1185">Reference proteome</keyword>
<keyword evidence="2 4" id="KW-0378">Hydrolase</keyword>
<evidence type="ECO:0000259" key="6">
    <source>
        <dbReference type="Pfam" id="PF00251"/>
    </source>
</evidence>
<proteinExistence type="inferred from homology"/>
<dbReference type="GO" id="GO:0005737">
    <property type="term" value="C:cytoplasm"/>
    <property type="evidence" value="ECO:0007669"/>
    <property type="project" value="UniProtKB-SubCell"/>
</dbReference>
<comment type="pathway">
    <text evidence="5">Glycan biosynthesis; sucrose metabolism.</text>
</comment>
<dbReference type="NCBIfam" id="TIGR01322">
    <property type="entry name" value="scrB_fam"/>
    <property type="match status" value="1"/>
</dbReference>
<feature type="domain" description="Glycosyl hydrolase family 32 C-terminal" evidence="7">
    <location>
        <begin position="359"/>
        <end position="459"/>
    </location>
</feature>
<name>A0A380MMI4_9GAMM</name>
<evidence type="ECO:0000256" key="2">
    <source>
        <dbReference type="ARBA" id="ARBA00022801"/>
    </source>
</evidence>
<dbReference type="OrthoDB" id="9801455at2"/>
<evidence type="ECO:0000256" key="4">
    <source>
        <dbReference type="RuleBase" id="RU362110"/>
    </source>
</evidence>
<dbReference type="PANTHER" id="PTHR43101:SF1">
    <property type="entry name" value="BETA-FRUCTOSIDASE"/>
    <property type="match status" value="1"/>
</dbReference>
<dbReference type="CDD" id="cd18623">
    <property type="entry name" value="GH32_ScrB-like"/>
    <property type="match status" value="1"/>
</dbReference>
<dbReference type="InterPro" id="IPR006232">
    <property type="entry name" value="Suc6P_hydrolase"/>
</dbReference>
<dbReference type="UniPathway" id="UPA00238"/>
<sequence>MKTWTTAERYRRLDAHSTAEYATLQAQAAACRWRQHYHIQPPAGLLNDPNGFCYDGENYHLFYQWFPLGAVHGLKYWRALESRNLVQFQDRGIAISPDSEYDSHGAYSGSAIAQEDGSLLIAYTGNHRTENWQRIPYQLTGRYDPKTGNFSRHLPPFMAGPPVGYTEHVRDPKIWQENGKLYTVLGAQRENRSGCALITENGGLLGELNTALTDFGYMWECPDFFTLNSKKVLIFSPQGLPALPDGRQANLYQSGYLIGDYDRKTRTLTHQNFAELDAGFDFYAPQTCAGKDGQRLLIAWLGMPDTAYPTDDNGWQGCLSLPRVLSIENGTLRQRPLPALEKLRSEKIENPTNLAAGELLLENPTAAPFSLALFAGSDCQTLLTFDGAALTLDRSKSGRLPEILLKKIPTGKNSHIRRLSARITQLQIYLDSSSLEIFINNGEAVMSARIFPPKNAYGILHSGAGQLDCWQYY</sequence>
<dbReference type="Proteomes" id="UP000254601">
    <property type="component" value="Unassembled WGS sequence"/>
</dbReference>
<evidence type="ECO:0000313" key="9">
    <source>
        <dbReference type="Proteomes" id="UP000254601"/>
    </source>
</evidence>
<gene>
    <name evidence="8" type="primary">scrB</name>
    <name evidence="8" type="ORF">NCTC13337_00138</name>
</gene>
<dbReference type="EMBL" id="UHIC01000001">
    <property type="protein sequence ID" value="SUO93276.1"/>
    <property type="molecule type" value="Genomic_DNA"/>
</dbReference>
<comment type="similarity">
    <text evidence="1 4">Belongs to the glycosyl hydrolase 32 family.</text>
</comment>
<evidence type="ECO:0000256" key="1">
    <source>
        <dbReference type="ARBA" id="ARBA00009902"/>
    </source>
</evidence>
<dbReference type="InterPro" id="IPR013148">
    <property type="entry name" value="Glyco_hydro_32_N"/>
</dbReference>
<dbReference type="Pfam" id="PF08244">
    <property type="entry name" value="Glyco_hydro_32C"/>
    <property type="match status" value="1"/>
</dbReference>
<protein>
    <recommendedName>
        <fullName evidence="4">Sucrose-6-phosphate hydrolase</fullName>
        <ecNumber evidence="4">3.2.1.26</ecNumber>
    </recommendedName>
    <alternativeName>
        <fullName evidence="5">Invertase</fullName>
    </alternativeName>
</protein>
<organism evidence="8 9">
    <name type="scientific">Suttonella ornithocola</name>
    <dbReference type="NCBI Taxonomy" id="279832"/>
    <lineage>
        <taxon>Bacteria</taxon>
        <taxon>Pseudomonadati</taxon>
        <taxon>Pseudomonadota</taxon>
        <taxon>Gammaproteobacteria</taxon>
        <taxon>Cardiobacteriales</taxon>
        <taxon>Cardiobacteriaceae</taxon>
        <taxon>Suttonella</taxon>
    </lineage>
</organism>
<dbReference type="SUPFAM" id="SSF75005">
    <property type="entry name" value="Arabinanase/levansucrase/invertase"/>
    <property type="match status" value="1"/>
</dbReference>
<accession>A0A380MMI4</accession>